<proteinExistence type="predicted"/>
<name>A0ABP0N089_9DINO</name>
<reference evidence="2 3" key="1">
    <citation type="submission" date="2024-02" db="EMBL/GenBank/DDBJ databases">
        <authorList>
            <person name="Chen Y."/>
            <person name="Shah S."/>
            <person name="Dougan E. K."/>
            <person name="Thang M."/>
            <person name="Chan C."/>
        </authorList>
    </citation>
    <scope>NUCLEOTIDE SEQUENCE [LARGE SCALE GENOMIC DNA]</scope>
</reference>
<dbReference type="EMBL" id="CAXAMN010020113">
    <property type="protein sequence ID" value="CAK9055719.1"/>
    <property type="molecule type" value="Genomic_DNA"/>
</dbReference>
<accession>A0ABP0N089</accession>
<comment type="caution">
    <text evidence="2">The sequence shown here is derived from an EMBL/GenBank/DDBJ whole genome shotgun (WGS) entry which is preliminary data.</text>
</comment>
<dbReference type="Proteomes" id="UP001642484">
    <property type="component" value="Unassembled WGS sequence"/>
</dbReference>
<feature type="compositionally biased region" description="Basic and acidic residues" evidence="1">
    <location>
        <begin position="60"/>
        <end position="70"/>
    </location>
</feature>
<organism evidence="2 3">
    <name type="scientific">Durusdinium trenchii</name>
    <dbReference type="NCBI Taxonomy" id="1381693"/>
    <lineage>
        <taxon>Eukaryota</taxon>
        <taxon>Sar</taxon>
        <taxon>Alveolata</taxon>
        <taxon>Dinophyceae</taxon>
        <taxon>Suessiales</taxon>
        <taxon>Symbiodiniaceae</taxon>
        <taxon>Durusdinium</taxon>
    </lineage>
</organism>
<protein>
    <submittedName>
        <fullName evidence="2">Uncharacterized protein</fullName>
    </submittedName>
</protein>
<feature type="region of interest" description="Disordered" evidence="1">
    <location>
        <begin position="1"/>
        <end position="70"/>
    </location>
</feature>
<evidence type="ECO:0000313" key="2">
    <source>
        <dbReference type="EMBL" id="CAK9055719.1"/>
    </source>
</evidence>
<keyword evidence="3" id="KW-1185">Reference proteome</keyword>
<evidence type="ECO:0000313" key="3">
    <source>
        <dbReference type="Proteomes" id="UP001642484"/>
    </source>
</evidence>
<feature type="compositionally biased region" description="Basic and acidic residues" evidence="1">
    <location>
        <begin position="30"/>
        <end position="39"/>
    </location>
</feature>
<evidence type="ECO:0000256" key="1">
    <source>
        <dbReference type="SAM" id="MobiDB-lite"/>
    </source>
</evidence>
<sequence length="639" mass="71719">MFNDNGNDLEVDLPTSPSSESNLVPSDNDDSQRVLEGDVHLPSLPESESEDGGSEVQDPAPKRSKNDAPVRVHTLVGNFKALEKAILSNPKQVQPIPRQLVSEVFSPPRVTAVAQRWAHNDDAIFAFDITYNGWDCLDMHMRAQLKKMIHALRPKLLVLSPPCTMFSALTRMWNVKLWTEEEYDDRMAKAELMFNYALELCELQSSKQLGFVLENPVAMTKMLSEFGGPENYLRIRFASQDQLNEWLNYLVHHVPLDASDFNFSADLPVTNLSNMSQAQSFRVHPAMFSYAAESSIKGPAENDTVLLMLEEILTDGFMTANEPLLLIQSETLAKGHPELISAPWRTSSGTALPFTLGYFKGKTRVAVLMSLLSIARDLKLDNWAEVRDNNRQASKTGQLLGMKAQAVRNIMEHFDREARKLLIDYTVNVGHENTPWTDDNLSSKKCLPGFQFKSNAGPVWQARGKVTDVKHQINSHRKIPANLRKKLDKKQMESLSEEAAFVVAVKAEVLQAMPVDPNALHTGWVELYENGDPGVVLEVQSAIMNRSCPNVSEIATLASIMNKHTGSTPLPSKAVMEMEKLEAETFALKMKQLDYDVQALRVSRAKRTSWQLQVHHAKLQYRVQTFNESIKAAKSFMAD</sequence>
<feature type="compositionally biased region" description="Polar residues" evidence="1">
    <location>
        <begin position="15"/>
        <end position="25"/>
    </location>
</feature>
<gene>
    <name evidence="2" type="ORF">CCMP2556_LOCUS27696</name>
</gene>